<dbReference type="CDD" id="cd00293">
    <property type="entry name" value="USP-like"/>
    <property type="match status" value="1"/>
</dbReference>
<proteinExistence type="inferred from homology"/>
<dbReference type="InterPro" id="IPR006016">
    <property type="entry name" value="UspA"/>
</dbReference>
<feature type="domain" description="UspA" evidence="2">
    <location>
        <begin position="151"/>
        <end position="268"/>
    </location>
</feature>
<dbReference type="PANTHER" id="PTHR46268">
    <property type="entry name" value="STRESS RESPONSE PROTEIN NHAX"/>
    <property type="match status" value="1"/>
</dbReference>
<gene>
    <name evidence="3" type="ORF">FXB38_31290</name>
</gene>
<reference evidence="3 4" key="1">
    <citation type="submission" date="2019-08" db="EMBL/GenBank/DDBJ databases">
        <title>Bradyrhizobium hipponensis sp. nov., a rhizobium isolated from a Lupinus angustifolius root nodule in Tunisia.</title>
        <authorList>
            <person name="Off K."/>
            <person name="Rejili M."/>
            <person name="Mars M."/>
            <person name="Brachmann A."/>
            <person name="Marin M."/>
        </authorList>
    </citation>
    <scope>NUCLEOTIDE SEQUENCE [LARGE SCALE GENOMIC DNA]</scope>
    <source>
        <strain evidence="3 4">CTAW11</strain>
    </source>
</reference>
<evidence type="ECO:0000313" key="3">
    <source>
        <dbReference type="EMBL" id="TYL76272.1"/>
    </source>
</evidence>
<dbReference type="Gene3D" id="3.40.50.12370">
    <property type="match status" value="1"/>
</dbReference>
<dbReference type="PANTHER" id="PTHR46268:SF15">
    <property type="entry name" value="UNIVERSAL STRESS PROTEIN HP_0031"/>
    <property type="match status" value="1"/>
</dbReference>
<protein>
    <submittedName>
        <fullName evidence="3">Universal stress protein</fullName>
    </submittedName>
</protein>
<comment type="caution">
    <text evidence="3">The sequence shown here is derived from an EMBL/GenBank/DDBJ whole genome shotgun (WGS) entry which is preliminary data.</text>
</comment>
<evidence type="ECO:0000259" key="2">
    <source>
        <dbReference type="Pfam" id="PF00582"/>
    </source>
</evidence>
<sequence length="274" mass="29617">MLTSILVHIEPDHASRNRLECAAQVARRFNARLIGVAAAQLRAPVVDNYGGVAIAAEMEAEEERIRTGLKNAEAGFRNSPAVGGLQTEWRSVVGVPEAVLVRESRAADVIVLGRAPAQLGVFSLMDPGDVLMHARRPVLVVPDGTRSLEAKRIVVGWKDAREGRRACLDALPLLQRADLVSVVEVVDETEIDAAKARVADVATFLGRHDVRAEAEARVRAERSVADALMLAAEQHGADLTVTGAYGHTRLREWVFGSVTADLLTRSPKCCFLAH</sequence>
<evidence type="ECO:0000313" key="4">
    <source>
        <dbReference type="Proteomes" id="UP000324853"/>
    </source>
</evidence>
<dbReference type="Pfam" id="PF00582">
    <property type="entry name" value="Usp"/>
    <property type="match status" value="2"/>
</dbReference>
<organism evidence="3 4">
    <name type="scientific">Bradyrhizobium cytisi</name>
    <dbReference type="NCBI Taxonomy" id="515489"/>
    <lineage>
        <taxon>Bacteria</taxon>
        <taxon>Pseudomonadati</taxon>
        <taxon>Pseudomonadota</taxon>
        <taxon>Alphaproteobacteria</taxon>
        <taxon>Hyphomicrobiales</taxon>
        <taxon>Nitrobacteraceae</taxon>
        <taxon>Bradyrhizobium</taxon>
    </lineage>
</organism>
<accession>A0A5S4W6E8</accession>
<keyword evidence="4" id="KW-1185">Reference proteome</keyword>
<dbReference type="AlphaFoldDB" id="A0A5S4W6E8"/>
<dbReference type="Proteomes" id="UP000324853">
    <property type="component" value="Unassembled WGS sequence"/>
</dbReference>
<dbReference type="SUPFAM" id="SSF52402">
    <property type="entry name" value="Adenine nucleotide alpha hydrolases-like"/>
    <property type="match status" value="2"/>
</dbReference>
<comment type="similarity">
    <text evidence="1">Belongs to the universal stress protein A family.</text>
</comment>
<feature type="domain" description="UspA" evidence="2">
    <location>
        <begin position="1"/>
        <end position="142"/>
    </location>
</feature>
<name>A0A5S4W6E8_9BRAD</name>
<evidence type="ECO:0000256" key="1">
    <source>
        <dbReference type="ARBA" id="ARBA00008791"/>
    </source>
</evidence>
<dbReference type="RefSeq" id="WP_148754835.1">
    <property type="nucleotide sequence ID" value="NZ_VSSR01000061.1"/>
</dbReference>
<dbReference type="EMBL" id="VSSR01000061">
    <property type="protein sequence ID" value="TYL76272.1"/>
    <property type="molecule type" value="Genomic_DNA"/>
</dbReference>
<dbReference type="OrthoDB" id="9804721at2"/>